<evidence type="ECO:0000313" key="1">
    <source>
        <dbReference type="EMBL" id="XFD38796.1"/>
    </source>
</evidence>
<dbReference type="Proteomes" id="UP001149860">
    <property type="component" value="Chromosome"/>
</dbReference>
<keyword evidence="2" id="KW-1185">Reference proteome</keyword>
<organism evidence="1 2">
    <name type="scientific">Lentilactobacillus terminaliae</name>
    <dbReference type="NCBI Taxonomy" id="3003483"/>
    <lineage>
        <taxon>Bacteria</taxon>
        <taxon>Bacillati</taxon>
        <taxon>Bacillota</taxon>
        <taxon>Bacilli</taxon>
        <taxon>Lactobacillales</taxon>
        <taxon>Lactobacillaceae</taxon>
        <taxon>Lentilactobacillus</taxon>
    </lineage>
</organism>
<dbReference type="EMBL" id="CP168151">
    <property type="protein sequence ID" value="XFD38796.1"/>
    <property type="molecule type" value="Genomic_DNA"/>
</dbReference>
<protein>
    <submittedName>
        <fullName evidence="1">Pyridoxamine 5'-phosphate oxidase family protein</fullName>
    </submittedName>
</protein>
<proteinExistence type="predicted"/>
<reference evidence="1" key="1">
    <citation type="submission" date="2024-08" db="EMBL/GenBank/DDBJ databases">
        <title>Lentilactobacillus sp. nov., isolated from tree bark.</title>
        <authorList>
            <person name="Phuengjayaem S."/>
            <person name="Tanasupawat S."/>
        </authorList>
    </citation>
    <scope>NUCLEOTIDE SEQUENCE</scope>
    <source>
        <strain evidence="1">SPB1-3</strain>
    </source>
</reference>
<evidence type="ECO:0000313" key="2">
    <source>
        <dbReference type="Proteomes" id="UP001149860"/>
    </source>
</evidence>
<name>A0ACD5DCC6_9LACO</name>
<gene>
    <name evidence="1" type="ORF">O0236_005005</name>
</gene>
<sequence length="141" mass="15943">MTNSIKLASKLINSVSVFSVTTIDKSNFPNTVALTPLPINKSIRSILFYTNRDTSTAKNIRSESQASVFSFSDVDYSSICLKGNLHVFPIDEITDDIQQYLNKFQNHLNYDDPVILKFDTISFKVRSNDQITSTTLDELHD</sequence>
<accession>A0ACD5DCC6</accession>